<dbReference type="Proteomes" id="UP001622950">
    <property type="component" value="Unassembled WGS sequence"/>
</dbReference>
<proteinExistence type="predicted"/>
<evidence type="ECO:0000313" key="1">
    <source>
        <dbReference type="EMBL" id="MFK9084030.1"/>
    </source>
</evidence>
<gene>
    <name evidence="1" type="ORF">ACJEBM_25560</name>
</gene>
<organism evidence="1 2">
    <name type="scientific">Pseudomonas neuropathica</name>
    <dbReference type="NCBI Taxonomy" id="2730425"/>
    <lineage>
        <taxon>Bacteria</taxon>
        <taxon>Pseudomonadati</taxon>
        <taxon>Pseudomonadota</taxon>
        <taxon>Gammaproteobacteria</taxon>
        <taxon>Pseudomonadales</taxon>
        <taxon>Pseudomonadaceae</taxon>
        <taxon>Pseudomonas</taxon>
    </lineage>
</organism>
<dbReference type="EMBL" id="JBJHQE010000067">
    <property type="protein sequence ID" value="MFK9084030.1"/>
    <property type="molecule type" value="Genomic_DNA"/>
</dbReference>
<comment type="caution">
    <text evidence="1">The sequence shown here is derived from an EMBL/GenBank/DDBJ whole genome shotgun (WGS) entry which is preliminary data.</text>
</comment>
<accession>A0ACC7N0K9</accession>
<keyword evidence="2" id="KW-1185">Reference proteome</keyword>
<sequence length="80" mass="9166">MKNNSNRTAGVIVTFDPGAPGYPDRSTCTVRDDNLDNNIYLVLIRKYMWLLDHQPLVGKRIRFSRSWGSQGLLAEEIELE</sequence>
<evidence type="ECO:0000313" key="2">
    <source>
        <dbReference type="Proteomes" id="UP001622950"/>
    </source>
</evidence>
<reference evidence="1" key="1">
    <citation type="submission" date="2024-11" db="EMBL/GenBank/DDBJ databases">
        <authorList>
            <person name="Lucas J.A."/>
        </authorList>
    </citation>
    <scope>NUCLEOTIDE SEQUENCE</scope>
    <source>
        <strain evidence="1">Z 8.8</strain>
    </source>
</reference>
<protein>
    <submittedName>
        <fullName evidence="1">Uncharacterized protein</fullName>
    </submittedName>
</protein>
<name>A0ACC7N0K9_9PSED</name>